<accession>A0ABR7GLC6</accession>
<evidence type="ECO:0000313" key="2">
    <source>
        <dbReference type="Proteomes" id="UP000641741"/>
    </source>
</evidence>
<dbReference type="EMBL" id="JACOPK010000003">
    <property type="protein sequence ID" value="MBC5695121.1"/>
    <property type="molecule type" value="Genomic_DNA"/>
</dbReference>
<sequence>MQTCRYLPVKENCFSALLGHYTTFGLRAETETGRGWVPLLTLSDVSCDEEFIRAFAQRCTECGLSPVHLTDAVLDALP</sequence>
<dbReference type="RefSeq" id="WP_186969415.1">
    <property type="nucleotide sequence ID" value="NZ_JACOPK010000003.1"/>
</dbReference>
<gene>
    <name evidence="1" type="ORF">H8S02_04065</name>
</gene>
<organism evidence="1 2">
    <name type="scientific">Agathobaculum hominis</name>
    <dbReference type="NCBI Taxonomy" id="2763014"/>
    <lineage>
        <taxon>Bacteria</taxon>
        <taxon>Bacillati</taxon>
        <taxon>Bacillota</taxon>
        <taxon>Clostridia</taxon>
        <taxon>Eubacteriales</taxon>
        <taxon>Butyricicoccaceae</taxon>
        <taxon>Agathobaculum</taxon>
    </lineage>
</organism>
<name>A0ABR7GLC6_9FIRM</name>
<reference evidence="1 2" key="1">
    <citation type="submission" date="2020-08" db="EMBL/GenBank/DDBJ databases">
        <title>Genome public.</title>
        <authorList>
            <person name="Liu C."/>
            <person name="Sun Q."/>
        </authorList>
    </citation>
    <scope>NUCLEOTIDE SEQUENCE [LARGE SCALE GENOMIC DNA]</scope>
    <source>
        <strain evidence="1 2">M2</strain>
    </source>
</reference>
<keyword evidence="2" id="KW-1185">Reference proteome</keyword>
<dbReference type="Proteomes" id="UP000641741">
    <property type="component" value="Unassembled WGS sequence"/>
</dbReference>
<proteinExistence type="predicted"/>
<comment type="caution">
    <text evidence="1">The sequence shown here is derived from an EMBL/GenBank/DDBJ whole genome shotgun (WGS) entry which is preliminary data.</text>
</comment>
<protein>
    <submittedName>
        <fullName evidence="1">Uncharacterized protein</fullName>
    </submittedName>
</protein>
<evidence type="ECO:0000313" key="1">
    <source>
        <dbReference type="EMBL" id="MBC5695121.1"/>
    </source>
</evidence>